<gene>
    <name evidence="1" type="ORF">SASC598J21_002630</name>
</gene>
<feature type="non-terminal residue" evidence="1">
    <location>
        <position position="27"/>
    </location>
</feature>
<protein>
    <submittedName>
        <fullName evidence="1">Uncharacterized protein</fullName>
    </submittedName>
</protein>
<dbReference type="Proteomes" id="UP000027644">
    <property type="component" value="Unassembled WGS sequence"/>
</dbReference>
<evidence type="ECO:0000313" key="1">
    <source>
        <dbReference type="EMBL" id="KEQ01957.1"/>
    </source>
</evidence>
<organism evidence="1 2">
    <name type="scientific">Snodgrassella alvi SCGC AB-598-J21</name>
    <dbReference type="NCBI Taxonomy" id="1385367"/>
    <lineage>
        <taxon>Bacteria</taxon>
        <taxon>Pseudomonadati</taxon>
        <taxon>Pseudomonadota</taxon>
        <taxon>Betaproteobacteria</taxon>
        <taxon>Neisseriales</taxon>
        <taxon>Neisseriaceae</taxon>
        <taxon>Snodgrassella</taxon>
    </lineage>
</organism>
<reference evidence="1 2" key="1">
    <citation type="journal article" date="2014" name="PLoS Genet.">
        <title>Hidden diversity in honey bee gut symbionts detected by single-cell genomics.</title>
        <authorList>
            <person name="Engel P."/>
            <person name="Stepanauskas R."/>
            <person name="Moran N."/>
        </authorList>
    </citation>
    <scope>NUCLEOTIDE SEQUENCE [LARGE SCALE GENOMIC DNA]</scope>
    <source>
        <strain evidence="1 2">SCGC AB-598-J21</strain>
    </source>
</reference>
<name>A0A074VDU2_9NEIS</name>
<accession>A0A074VDU2</accession>
<comment type="caution">
    <text evidence="1">The sequence shown here is derived from an EMBL/GenBank/DDBJ whole genome shotgun (WGS) entry which is preliminary data.</text>
</comment>
<dbReference type="AlphaFoldDB" id="A0A074VDU2"/>
<evidence type="ECO:0000313" key="2">
    <source>
        <dbReference type="Proteomes" id="UP000027644"/>
    </source>
</evidence>
<dbReference type="EMBL" id="AVQL01000212">
    <property type="protein sequence ID" value="KEQ01957.1"/>
    <property type="molecule type" value="Genomic_DNA"/>
</dbReference>
<sequence length="27" mass="3181">MHTEKNTTDIYHCPMVKFVNLISGKWS</sequence>
<proteinExistence type="predicted"/>